<keyword evidence="2" id="KW-1185">Reference proteome</keyword>
<dbReference type="Proteomes" id="UP001150581">
    <property type="component" value="Unassembled WGS sequence"/>
</dbReference>
<sequence length="338" mass="36762">MADIITHSTGMPPQLHLRTTVPCKYRSGAILGTGTYAVVKEMQHIASGHTYAGKIINKRAHTNLRSISNELRTQLLLPPARPLLRCHDYFETPHSVYIITELCSGGELLRYMRGRNEIECIGVVRQLAEGLVVMHGAGVVHRDLKPENCLVRGDGSVAIADFGMARTFDPDLGPMTSVCGTPGYMAPEMVLRRGYAVGVDLWALGVVACFMLSGSNPFHHSRVRPELIASQQAVDALLEDAWRSSPWVSATARRFVRALLAVDPEARLTAERALAHPWLAVDLLEIYFAAAAAAAEGVTKDAAKIVGPAMVTPPESPCATVYASRIYSDEKPGEKPLR</sequence>
<comment type="caution">
    <text evidence="1">The sequence shown here is derived from an EMBL/GenBank/DDBJ whole genome shotgun (WGS) entry which is preliminary data.</text>
</comment>
<name>A0ACC1IAC6_9FUNG</name>
<proteinExistence type="predicted"/>
<keyword evidence="1" id="KW-0808">Transferase</keyword>
<organism evidence="1 2">
    <name type="scientific">Kickxella alabastrina</name>
    <dbReference type="NCBI Taxonomy" id="61397"/>
    <lineage>
        <taxon>Eukaryota</taxon>
        <taxon>Fungi</taxon>
        <taxon>Fungi incertae sedis</taxon>
        <taxon>Zoopagomycota</taxon>
        <taxon>Kickxellomycotina</taxon>
        <taxon>Kickxellomycetes</taxon>
        <taxon>Kickxellales</taxon>
        <taxon>Kickxellaceae</taxon>
        <taxon>Kickxella</taxon>
    </lineage>
</organism>
<accession>A0ACC1IAC6</accession>
<evidence type="ECO:0000313" key="2">
    <source>
        <dbReference type="Proteomes" id="UP001150581"/>
    </source>
</evidence>
<dbReference type="EC" id="2.7.11.17" evidence="1"/>
<dbReference type="EMBL" id="JANBPG010001458">
    <property type="protein sequence ID" value="KAJ1889865.1"/>
    <property type="molecule type" value="Genomic_DNA"/>
</dbReference>
<protein>
    <submittedName>
        <fullName evidence="1">Calcium/calmodulin-dependent protein kinase type I</fullName>
        <ecNumber evidence="1">2.7.11.17</ecNumber>
    </submittedName>
</protein>
<evidence type="ECO:0000313" key="1">
    <source>
        <dbReference type="EMBL" id="KAJ1889865.1"/>
    </source>
</evidence>
<reference evidence="1" key="1">
    <citation type="submission" date="2022-07" db="EMBL/GenBank/DDBJ databases">
        <title>Phylogenomic reconstructions and comparative analyses of Kickxellomycotina fungi.</title>
        <authorList>
            <person name="Reynolds N.K."/>
            <person name="Stajich J.E."/>
            <person name="Barry K."/>
            <person name="Grigoriev I.V."/>
            <person name="Crous P."/>
            <person name="Smith M.E."/>
        </authorList>
    </citation>
    <scope>NUCLEOTIDE SEQUENCE</scope>
    <source>
        <strain evidence="1">Benny 63K</strain>
    </source>
</reference>
<gene>
    <name evidence="1" type="primary">cmk1_1</name>
    <name evidence="1" type="ORF">LPJ66_007803</name>
</gene>
<keyword evidence="1" id="KW-0418">Kinase</keyword>